<gene>
    <name evidence="4" type="ORF">AABB24_033879</name>
</gene>
<evidence type="ECO:0000313" key="4">
    <source>
        <dbReference type="EMBL" id="KAL3329734.1"/>
    </source>
</evidence>
<dbReference type="EMBL" id="JBJKTR010000020">
    <property type="protein sequence ID" value="KAL3329734.1"/>
    <property type="molecule type" value="Genomic_DNA"/>
</dbReference>
<dbReference type="Pfam" id="PF03048">
    <property type="entry name" value="Herpes_UL92"/>
    <property type="match status" value="1"/>
</dbReference>
<organism evidence="4 5">
    <name type="scientific">Solanum stoloniferum</name>
    <dbReference type="NCBI Taxonomy" id="62892"/>
    <lineage>
        <taxon>Eukaryota</taxon>
        <taxon>Viridiplantae</taxon>
        <taxon>Streptophyta</taxon>
        <taxon>Embryophyta</taxon>
        <taxon>Tracheophyta</taxon>
        <taxon>Spermatophyta</taxon>
        <taxon>Magnoliopsida</taxon>
        <taxon>eudicotyledons</taxon>
        <taxon>Gunneridae</taxon>
        <taxon>Pentapetalae</taxon>
        <taxon>asterids</taxon>
        <taxon>lamiids</taxon>
        <taxon>Solanales</taxon>
        <taxon>Solanaceae</taxon>
        <taxon>Solanoideae</taxon>
        <taxon>Solaneae</taxon>
        <taxon>Solanum</taxon>
    </lineage>
</organism>
<dbReference type="Proteomes" id="UP001627284">
    <property type="component" value="Unassembled WGS sequence"/>
</dbReference>
<dbReference type="PANTHER" id="PTHR46550:SF4">
    <property type="entry name" value="F-BOX PROTEIN SKIP31-LIKE ISOFORM X1"/>
    <property type="match status" value="1"/>
</dbReference>
<dbReference type="PANTHER" id="PTHR46550">
    <property type="entry name" value="F-BOX ONLY PROTEIN 3"/>
    <property type="match status" value="1"/>
</dbReference>
<name>A0ABD2RD09_9SOLN</name>
<dbReference type="AlphaFoldDB" id="A0ABD2RD09"/>
<dbReference type="Gene3D" id="1.20.1280.50">
    <property type="match status" value="1"/>
</dbReference>
<dbReference type="SMART" id="SM00256">
    <property type="entry name" value="FBOX"/>
    <property type="match status" value="1"/>
</dbReference>
<dbReference type="Pfam" id="PF12937">
    <property type="entry name" value="F-box-like"/>
    <property type="match status" value="1"/>
</dbReference>
<keyword evidence="5" id="KW-1185">Reference proteome</keyword>
<sequence>MCETLMGKCDGASTNNIRRAPRSIETGILSKIPPELLHHILKFLSSEDLVACSLVCKFLNDVASDESLWRQLYCSRWGLVLPTKKPRECAWKKLYSKINDDRVILDKTVADQVSIWKKSKGLGDNVVNGHACSGETCAYHQIGDVFVCEKTGNVHVCDDTCKEVVLDPTNGLLVCTISGHCFDSMLLSPDEMEPDVDQQQAGTTDEAELFMGSGLFARTYLLGYNCNDEKELKAALRFC</sequence>
<dbReference type="InterPro" id="IPR036047">
    <property type="entry name" value="F-box-like_dom_sf"/>
</dbReference>
<accession>A0ABD2RD09</accession>
<dbReference type="InterPro" id="IPR052121">
    <property type="entry name" value="F-box_SCF_Substrate_Recog"/>
</dbReference>
<dbReference type="InterPro" id="IPR001810">
    <property type="entry name" value="F-box_dom"/>
</dbReference>
<dbReference type="PROSITE" id="PS50181">
    <property type="entry name" value="FBOX"/>
    <property type="match status" value="1"/>
</dbReference>
<keyword evidence="2" id="KW-0833">Ubl conjugation pathway</keyword>
<evidence type="ECO:0000256" key="2">
    <source>
        <dbReference type="ARBA" id="ARBA00022786"/>
    </source>
</evidence>
<dbReference type="FunFam" id="1.20.1280.50:FF:000048">
    <property type="entry name" value="F-box family protein-like"/>
    <property type="match status" value="1"/>
</dbReference>
<evidence type="ECO:0000256" key="1">
    <source>
        <dbReference type="ARBA" id="ARBA00004906"/>
    </source>
</evidence>
<reference evidence="4 5" key="1">
    <citation type="submission" date="2024-05" db="EMBL/GenBank/DDBJ databases">
        <title>De novo assembly of an allotetraploid wild potato.</title>
        <authorList>
            <person name="Hosaka A.J."/>
        </authorList>
    </citation>
    <scope>NUCLEOTIDE SEQUENCE [LARGE SCALE GENOMIC DNA]</scope>
    <source>
        <tissue evidence="4">Young leaves</tissue>
    </source>
</reference>
<protein>
    <recommendedName>
        <fullName evidence="3">F-box domain-containing protein</fullName>
    </recommendedName>
</protein>
<feature type="domain" description="F-box" evidence="3">
    <location>
        <begin position="26"/>
        <end position="72"/>
    </location>
</feature>
<comment type="caution">
    <text evidence="4">The sequence shown here is derived from an EMBL/GenBank/DDBJ whole genome shotgun (WGS) entry which is preliminary data.</text>
</comment>
<proteinExistence type="predicted"/>
<comment type="pathway">
    <text evidence="1">Protein modification; protein ubiquitination.</text>
</comment>
<dbReference type="InterPro" id="IPR004289">
    <property type="entry name" value="Herpes_UL92"/>
</dbReference>
<evidence type="ECO:0000313" key="5">
    <source>
        <dbReference type="Proteomes" id="UP001627284"/>
    </source>
</evidence>
<evidence type="ECO:0000259" key="3">
    <source>
        <dbReference type="PROSITE" id="PS50181"/>
    </source>
</evidence>
<dbReference type="SUPFAM" id="SSF81383">
    <property type="entry name" value="F-box domain"/>
    <property type="match status" value="1"/>
</dbReference>